<reference evidence="1 2" key="1">
    <citation type="submission" date="2021-12" db="EMBL/GenBank/DDBJ databases">
        <title>Discovery of the Pendulisporaceae a myxobacterial family with distinct sporulation behavior and unique specialized metabolism.</title>
        <authorList>
            <person name="Garcia R."/>
            <person name="Popoff A."/>
            <person name="Bader C.D."/>
            <person name="Loehr J."/>
            <person name="Walesch S."/>
            <person name="Walt C."/>
            <person name="Boldt J."/>
            <person name="Bunk B."/>
            <person name="Haeckl F.J.F.P.J."/>
            <person name="Gunesch A.P."/>
            <person name="Birkelbach J."/>
            <person name="Nuebel U."/>
            <person name="Pietschmann T."/>
            <person name="Bach T."/>
            <person name="Mueller R."/>
        </authorList>
    </citation>
    <scope>NUCLEOTIDE SEQUENCE [LARGE SCALE GENOMIC DNA]</scope>
    <source>
        <strain evidence="1 2">MSr11954</strain>
    </source>
</reference>
<dbReference type="EMBL" id="CP089984">
    <property type="protein sequence ID" value="WXB11596.1"/>
    <property type="molecule type" value="Genomic_DNA"/>
</dbReference>
<accession>A0ABZ2LPA9</accession>
<evidence type="ECO:0000313" key="2">
    <source>
        <dbReference type="Proteomes" id="UP001370348"/>
    </source>
</evidence>
<dbReference type="Proteomes" id="UP001370348">
    <property type="component" value="Chromosome"/>
</dbReference>
<gene>
    <name evidence="1" type="ORF">LZC94_27505</name>
</gene>
<organism evidence="1 2">
    <name type="scientific">Pendulispora albinea</name>
    <dbReference type="NCBI Taxonomy" id="2741071"/>
    <lineage>
        <taxon>Bacteria</taxon>
        <taxon>Pseudomonadati</taxon>
        <taxon>Myxococcota</taxon>
        <taxon>Myxococcia</taxon>
        <taxon>Myxococcales</taxon>
        <taxon>Sorangiineae</taxon>
        <taxon>Pendulisporaceae</taxon>
        <taxon>Pendulispora</taxon>
    </lineage>
</organism>
<evidence type="ECO:0008006" key="3">
    <source>
        <dbReference type="Google" id="ProtNLM"/>
    </source>
</evidence>
<dbReference type="SUPFAM" id="SSF64182">
    <property type="entry name" value="DHH phosphoesterases"/>
    <property type="match status" value="1"/>
</dbReference>
<name>A0ABZ2LPA9_9BACT</name>
<sequence>MSISVATHGHCFDGLCSAVLFTRLMKHLHPGRELAFTYHSSGYGPGQNGVDPKLLAADINAILDFRFSAHPSLTWYFDHHVSAFPSEGDRATYDLHVARVQDQPPAARRMFHDGTYTSCTKLIADIGAQVFGLDPEPTRNLVAWADMIDSAAFPSAEMAVSRHEPVLQLMTVVENKGNDAFLQAMVPRLLEHPLDDVARAPDVIAAYEPLRVAHESFVELVRARAQPLGGVVLVDLTDQVIDVAGKFVTYALYPESRYSVLVTRGKTKCKLSIGYNPWSKLPRDHNIAAICERHGGGGHPVVGAISLTADQSPRARELAREIVTELQTPESELEKE</sequence>
<evidence type="ECO:0000313" key="1">
    <source>
        <dbReference type="EMBL" id="WXB11596.1"/>
    </source>
</evidence>
<proteinExistence type="predicted"/>
<dbReference type="InterPro" id="IPR038763">
    <property type="entry name" value="DHH_sf"/>
</dbReference>
<protein>
    <recommendedName>
        <fullName evidence="3">Phosphoesterase</fullName>
    </recommendedName>
</protein>
<keyword evidence="2" id="KW-1185">Reference proteome</keyword>
<dbReference type="RefSeq" id="WP_394821216.1">
    <property type="nucleotide sequence ID" value="NZ_CP089984.1"/>
</dbReference>